<protein>
    <submittedName>
        <fullName evidence="2">Uncharacterized protein (TIGR03083 family)</fullName>
    </submittedName>
</protein>
<dbReference type="EMBL" id="VNIQ01000006">
    <property type="protein sequence ID" value="TYQ02483.1"/>
    <property type="molecule type" value="Genomic_DNA"/>
</dbReference>
<evidence type="ECO:0000259" key="1">
    <source>
        <dbReference type="Pfam" id="PF11716"/>
    </source>
</evidence>
<dbReference type="InterPro" id="IPR017517">
    <property type="entry name" value="Maleyloyr_isom"/>
</dbReference>
<gene>
    <name evidence="2" type="ORF">FNL38_106303</name>
</gene>
<name>A0A652YLI4_NOCGL</name>
<dbReference type="InterPro" id="IPR024344">
    <property type="entry name" value="MDMPI_metal-binding"/>
</dbReference>
<dbReference type="Gene3D" id="1.20.120.450">
    <property type="entry name" value="dinb family like domain"/>
    <property type="match status" value="1"/>
</dbReference>
<dbReference type="SUPFAM" id="SSF109854">
    <property type="entry name" value="DinB/YfiT-like putative metalloenzymes"/>
    <property type="match status" value="1"/>
</dbReference>
<organism evidence="2">
    <name type="scientific">Nocardia globerula</name>
    <dbReference type="NCBI Taxonomy" id="1818"/>
    <lineage>
        <taxon>Bacteria</taxon>
        <taxon>Bacillati</taxon>
        <taxon>Actinomycetota</taxon>
        <taxon>Actinomycetes</taxon>
        <taxon>Mycobacteriales</taxon>
        <taxon>Nocardiaceae</taxon>
        <taxon>Nocardia</taxon>
    </lineage>
</organism>
<dbReference type="GO" id="GO:0046872">
    <property type="term" value="F:metal ion binding"/>
    <property type="evidence" value="ECO:0007669"/>
    <property type="project" value="InterPro"/>
</dbReference>
<proteinExistence type="predicted"/>
<evidence type="ECO:0000313" key="2">
    <source>
        <dbReference type="EMBL" id="TYQ02483.1"/>
    </source>
</evidence>
<dbReference type="NCBIfam" id="TIGR03083">
    <property type="entry name" value="maleylpyruvate isomerase family mycothiol-dependent enzyme"/>
    <property type="match status" value="1"/>
</dbReference>
<accession>A0A652YLI4</accession>
<comment type="caution">
    <text evidence="2">The sequence shown here is derived from an EMBL/GenBank/DDBJ whole genome shotgun (WGS) entry which is preliminary data.</text>
</comment>
<dbReference type="Pfam" id="PF11716">
    <property type="entry name" value="MDMPI_N"/>
    <property type="match status" value="1"/>
</dbReference>
<feature type="domain" description="Mycothiol-dependent maleylpyruvate isomerase metal-binding" evidence="1">
    <location>
        <begin position="9"/>
        <end position="90"/>
    </location>
</feature>
<sequence length="205" mass="23063">MNVKAHILAERRELVTLLETLSPDQWSTPSLCGHWSVRDVAIHVSMDSVTMPRYFLAALHNLSANRVNERYVTAQNDVPTDILVDRLAASATTSWFARYAPRLTLSDHVVHQQDIRRPLGLPRTIDPERLRLVLDRPDPFAQPRRFTKGLRFTASDLPWERGTGPEVHGRAEALALAMVGRASVLDDLDGDGVDVLRARMFHDGN</sequence>
<dbReference type="AlphaFoldDB" id="A0A652YLI4"/>
<dbReference type="InterPro" id="IPR034660">
    <property type="entry name" value="DinB/YfiT-like"/>
</dbReference>
<reference evidence="2" key="1">
    <citation type="submission" date="2019-07" db="EMBL/GenBank/DDBJ databases">
        <title>Genomic Encyclopedia of Type Strains, Phase IV (KMG-IV): sequencing the most valuable type-strain genomes for metagenomic binning, comparative biology and taxonomic classification.</title>
        <authorList>
            <person name="Goeker M."/>
        </authorList>
    </citation>
    <scope>NUCLEOTIDE SEQUENCE</scope>
    <source>
        <strain evidence="2">DSM 44596</strain>
    </source>
</reference>